<proteinExistence type="predicted"/>
<dbReference type="Gene3D" id="3.40.225.10">
    <property type="entry name" value="Class II aldolase/adducin N-terminal domain"/>
    <property type="match status" value="1"/>
</dbReference>
<dbReference type="GO" id="GO:0019323">
    <property type="term" value="P:pentose catabolic process"/>
    <property type="evidence" value="ECO:0007669"/>
    <property type="project" value="TreeGrafter"/>
</dbReference>
<keyword evidence="2" id="KW-0456">Lyase</keyword>
<dbReference type="PANTHER" id="PTHR22789:SF0">
    <property type="entry name" value="3-OXO-TETRONATE 4-PHOSPHATE DECARBOXYLASE-RELATED"/>
    <property type="match status" value="1"/>
</dbReference>
<accession>A0A5M4FFL5</accession>
<keyword evidence="5" id="KW-1185">Reference proteome</keyword>
<dbReference type="GO" id="GO:0046872">
    <property type="term" value="F:metal ion binding"/>
    <property type="evidence" value="ECO:0007669"/>
    <property type="project" value="UniProtKB-KW"/>
</dbReference>
<dbReference type="GO" id="GO:0016832">
    <property type="term" value="F:aldehyde-lyase activity"/>
    <property type="evidence" value="ECO:0007669"/>
    <property type="project" value="TreeGrafter"/>
</dbReference>
<reference evidence="4" key="1">
    <citation type="submission" date="2019-09" db="EMBL/GenBank/DDBJ databases">
        <authorList>
            <person name="Li J."/>
        </authorList>
    </citation>
    <scope>NUCLEOTIDE SEQUENCE [LARGE SCALE GENOMIC DNA]</scope>
    <source>
        <strain evidence="4">JCM 14732</strain>
    </source>
</reference>
<gene>
    <name evidence="4" type="ORF">ESP70_009640</name>
</gene>
<comment type="caution">
    <text evidence="4">The sequence shown here is derived from an EMBL/GenBank/DDBJ whole genome shotgun (WGS) entry which is preliminary data.</text>
</comment>
<dbReference type="SUPFAM" id="SSF53639">
    <property type="entry name" value="AraD/HMP-PK domain-like"/>
    <property type="match status" value="1"/>
</dbReference>
<sequence>MQSTPELDERRGAIATACRRLAADGLVIGTAGNVSARVGDLVAITATGAAFETMTAEQVSVVDLTGQVVLGAWSPTSELELHLGIYRDFAAGAVVHTHAPMATAVGCVVDVLPCIHYQMLLLGGDVRVAPYATFGTPELAAHVHAALQGRTAALMANHGAVTYGGDLDKAVELALLLEWACTVYWRAAAIGTPRALDAEAQAAVIEVALQRGYGSSRPADDNDKEVP</sequence>
<evidence type="ECO:0000259" key="3">
    <source>
        <dbReference type="SMART" id="SM01007"/>
    </source>
</evidence>
<evidence type="ECO:0000313" key="5">
    <source>
        <dbReference type="Proteomes" id="UP000380867"/>
    </source>
</evidence>
<dbReference type="InterPro" id="IPR036409">
    <property type="entry name" value="Aldolase_II/adducin_N_sf"/>
</dbReference>
<dbReference type="InterPro" id="IPR001303">
    <property type="entry name" value="Aldolase_II/adducin_N"/>
</dbReference>
<evidence type="ECO:0000256" key="2">
    <source>
        <dbReference type="ARBA" id="ARBA00023239"/>
    </source>
</evidence>
<dbReference type="Proteomes" id="UP000380867">
    <property type="component" value="Unassembled WGS sequence"/>
</dbReference>
<dbReference type="EMBL" id="SDPQ02000002">
    <property type="protein sequence ID" value="KAA1397613.1"/>
    <property type="molecule type" value="Genomic_DNA"/>
</dbReference>
<evidence type="ECO:0000313" key="4">
    <source>
        <dbReference type="EMBL" id="KAA1397613.1"/>
    </source>
</evidence>
<dbReference type="Pfam" id="PF00596">
    <property type="entry name" value="Aldolase_II"/>
    <property type="match status" value="1"/>
</dbReference>
<dbReference type="OrthoDB" id="9786287at2"/>
<organism evidence="4 5">
    <name type="scientific">Aeromicrobium ginsengisoli</name>
    <dbReference type="NCBI Taxonomy" id="363867"/>
    <lineage>
        <taxon>Bacteria</taxon>
        <taxon>Bacillati</taxon>
        <taxon>Actinomycetota</taxon>
        <taxon>Actinomycetes</taxon>
        <taxon>Propionibacteriales</taxon>
        <taxon>Nocardioidaceae</taxon>
        <taxon>Aeromicrobium</taxon>
    </lineage>
</organism>
<evidence type="ECO:0000256" key="1">
    <source>
        <dbReference type="ARBA" id="ARBA00022723"/>
    </source>
</evidence>
<dbReference type="AlphaFoldDB" id="A0A5M4FFL5"/>
<feature type="domain" description="Class II aldolase/adducin N-terminal" evidence="3">
    <location>
        <begin position="12"/>
        <end position="185"/>
    </location>
</feature>
<dbReference type="GO" id="GO:0005829">
    <property type="term" value="C:cytosol"/>
    <property type="evidence" value="ECO:0007669"/>
    <property type="project" value="TreeGrafter"/>
</dbReference>
<keyword evidence="1" id="KW-0479">Metal-binding</keyword>
<name>A0A5M4FFL5_9ACTN</name>
<protein>
    <submittedName>
        <fullName evidence="4">Class II aldolase/adducin family protein</fullName>
    </submittedName>
</protein>
<dbReference type="PANTHER" id="PTHR22789">
    <property type="entry name" value="FUCULOSE PHOSPHATE ALDOLASE"/>
    <property type="match status" value="1"/>
</dbReference>
<dbReference type="SMART" id="SM01007">
    <property type="entry name" value="Aldolase_II"/>
    <property type="match status" value="1"/>
</dbReference>
<dbReference type="InterPro" id="IPR050197">
    <property type="entry name" value="Aldolase_class_II_sugar_metab"/>
</dbReference>
<dbReference type="RefSeq" id="WP_149689061.1">
    <property type="nucleotide sequence ID" value="NZ_SDPQ02000002.1"/>
</dbReference>